<name>A0A7W9BUN0_9SPHN</name>
<evidence type="ECO:0000313" key="10">
    <source>
        <dbReference type="EMBL" id="MBB5730330.1"/>
    </source>
</evidence>
<keyword evidence="11" id="KW-1185">Reference proteome</keyword>
<comment type="caution">
    <text evidence="10">The sequence shown here is derived from an EMBL/GenBank/DDBJ whole genome shotgun (WGS) entry which is preliminary data.</text>
</comment>
<sequence>MTTTTPTDRPHLLIADDDADIRDLVTAQLMREGYRLTPAGDVAGIRAVLAAGIVDLIVLDLGLPDGDGLTLCRELRAEGYEGAIIMVTARDSAIDRVLGLELGADDYLTKPFEPRELTARVRNLLRRGARDAGAVAGPRNALFGRWRLNLTKRRLLAPGDSVVMLSTAEFDMLSRLVQSAGRPLSREALFPARAATAAYDRTIDNQISRLRQKLRPDGDDLILTVRGQGYMLAATVRFE</sequence>
<dbReference type="InterPro" id="IPR001867">
    <property type="entry name" value="OmpR/PhoB-type_DNA-bd"/>
</dbReference>
<keyword evidence="5" id="KW-0804">Transcription</keyword>
<feature type="domain" description="OmpR/PhoB-type" evidence="9">
    <location>
        <begin position="138"/>
        <end position="234"/>
    </location>
</feature>
<dbReference type="SUPFAM" id="SSF46894">
    <property type="entry name" value="C-terminal effector domain of the bipartite response regulators"/>
    <property type="match status" value="1"/>
</dbReference>
<evidence type="ECO:0000256" key="6">
    <source>
        <dbReference type="PROSITE-ProRule" id="PRU00169"/>
    </source>
</evidence>
<evidence type="ECO:0000259" key="9">
    <source>
        <dbReference type="PROSITE" id="PS51755"/>
    </source>
</evidence>
<evidence type="ECO:0000256" key="3">
    <source>
        <dbReference type="ARBA" id="ARBA00023015"/>
    </source>
</evidence>
<dbReference type="GO" id="GO:0006355">
    <property type="term" value="P:regulation of DNA-templated transcription"/>
    <property type="evidence" value="ECO:0007669"/>
    <property type="project" value="InterPro"/>
</dbReference>
<dbReference type="Pfam" id="PF00486">
    <property type="entry name" value="Trans_reg_C"/>
    <property type="match status" value="1"/>
</dbReference>
<protein>
    <submittedName>
        <fullName evidence="10">Two-component system OmpR family response regulator</fullName>
    </submittedName>
</protein>
<evidence type="ECO:0000256" key="1">
    <source>
        <dbReference type="ARBA" id="ARBA00022553"/>
    </source>
</evidence>
<dbReference type="Pfam" id="PF00072">
    <property type="entry name" value="Response_reg"/>
    <property type="match status" value="1"/>
</dbReference>
<dbReference type="PANTHER" id="PTHR48111">
    <property type="entry name" value="REGULATOR OF RPOS"/>
    <property type="match status" value="1"/>
</dbReference>
<evidence type="ECO:0000313" key="11">
    <source>
        <dbReference type="Proteomes" id="UP000546701"/>
    </source>
</evidence>
<dbReference type="Gene3D" id="6.10.250.690">
    <property type="match status" value="1"/>
</dbReference>
<dbReference type="SUPFAM" id="SSF52172">
    <property type="entry name" value="CheY-like"/>
    <property type="match status" value="1"/>
</dbReference>
<feature type="DNA-binding region" description="OmpR/PhoB-type" evidence="7">
    <location>
        <begin position="138"/>
        <end position="234"/>
    </location>
</feature>
<keyword evidence="2" id="KW-0902">Two-component regulatory system</keyword>
<dbReference type="GO" id="GO:0000156">
    <property type="term" value="F:phosphorelay response regulator activity"/>
    <property type="evidence" value="ECO:0007669"/>
    <property type="project" value="TreeGrafter"/>
</dbReference>
<dbReference type="AlphaFoldDB" id="A0A7W9BUN0"/>
<dbReference type="SMART" id="SM00862">
    <property type="entry name" value="Trans_reg_C"/>
    <property type="match status" value="1"/>
</dbReference>
<organism evidence="10 11">
    <name type="scientific">Sphingomonas prati</name>
    <dbReference type="NCBI Taxonomy" id="1843237"/>
    <lineage>
        <taxon>Bacteria</taxon>
        <taxon>Pseudomonadati</taxon>
        <taxon>Pseudomonadota</taxon>
        <taxon>Alphaproteobacteria</taxon>
        <taxon>Sphingomonadales</taxon>
        <taxon>Sphingomonadaceae</taxon>
        <taxon>Sphingomonas</taxon>
    </lineage>
</organism>
<dbReference type="Proteomes" id="UP000546701">
    <property type="component" value="Unassembled WGS sequence"/>
</dbReference>
<dbReference type="PROSITE" id="PS51755">
    <property type="entry name" value="OMPR_PHOB"/>
    <property type="match status" value="1"/>
</dbReference>
<feature type="domain" description="Response regulatory" evidence="8">
    <location>
        <begin position="11"/>
        <end position="125"/>
    </location>
</feature>
<gene>
    <name evidence="10" type="ORF">FHS99_002828</name>
</gene>
<evidence type="ECO:0000256" key="5">
    <source>
        <dbReference type="ARBA" id="ARBA00023163"/>
    </source>
</evidence>
<dbReference type="InterPro" id="IPR036388">
    <property type="entry name" value="WH-like_DNA-bd_sf"/>
</dbReference>
<evidence type="ECO:0000259" key="8">
    <source>
        <dbReference type="PROSITE" id="PS50110"/>
    </source>
</evidence>
<dbReference type="GO" id="GO:0000976">
    <property type="term" value="F:transcription cis-regulatory region binding"/>
    <property type="evidence" value="ECO:0007669"/>
    <property type="project" value="TreeGrafter"/>
</dbReference>
<evidence type="ECO:0000256" key="2">
    <source>
        <dbReference type="ARBA" id="ARBA00023012"/>
    </source>
</evidence>
<dbReference type="InterPro" id="IPR011006">
    <property type="entry name" value="CheY-like_superfamily"/>
</dbReference>
<dbReference type="GO" id="GO:0005829">
    <property type="term" value="C:cytosol"/>
    <property type="evidence" value="ECO:0007669"/>
    <property type="project" value="TreeGrafter"/>
</dbReference>
<feature type="modified residue" description="4-aspartylphosphate" evidence="6">
    <location>
        <position position="60"/>
    </location>
</feature>
<keyword evidence="4 7" id="KW-0238">DNA-binding</keyword>
<accession>A0A7W9BUN0</accession>
<dbReference type="Gene3D" id="1.10.10.10">
    <property type="entry name" value="Winged helix-like DNA-binding domain superfamily/Winged helix DNA-binding domain"/>
    <property type="match status" value="1"/>
</dbReference>
<evidence type="ECO:0000256" key="4">
    <source>
        <dbReference type="ARBA" id="ARBA00023125"/>
    </source>
</evidence>
<dbReference type="InterPro" id="IPR001789">
    <property type="entry name" value="Sig_transdc_resp-reg_receiver"/>
</dbReference>
<dbReference type="OrthoDB" id="2181430at2"/>
<keyword evidence="1 6" id="KW-0597">Phosphoprotein</keyword>
<dbReference type="PANTHER" id="PTHR48111:SF4">
    <property type="entry name" value="DNA-BINDING DUAL TRANSCRIPTIONAL REGULATOR OMPR"/>
    <property type="match status" value="1"/>
</dbReference>
<dbReference type="InterPro" id="IPR039420">
    <property type="entry name" value="WalR-like"/>
</dbReference>
<dbReference type="PROSITE" id="PS50110">
    <property type="entry name" value="RESPONSE_REGULATORY"/>
    <property type="match status" value="1"/>
</dbReference>
<proteinExistence type="predicted"/>
<dbReference type="EMBL" id="JACIJR010000006">
    <property type="protein sequence ID" value="MBB5730330.1"/>
    <property type="molecule type" value="Genomic_DNA"/>
</dbReference>
<evidence type="ECO:0000256" key="7">
    <source>
        <dbReference type="PROSITE-ProRule" id="PRU01091"/>
    </source>
</evidence>
<dbReference type="RefSeq" id="WP_157176211.1">
    <property type="nucleotide sequence ID" value="NZ_BMJP01000004.1"/>
</dbReference>
<keyword evidence="3" id="KW-0805">Transcription regulation</keyword>
<dbReference type="GO" id="GO:0032993">
    <property type="term" value="C:protein-DNA complex"/>
    <property type="evidence" value="ECO:0007669"/>
    <property type="project" value="TreeGrafter"/>
</dbReference>
<dbReference type="InterPro" id="IPR016032">
    <property type="entry name" value="Sig_transdc_resp-reg_C-effctor"/>
</dbReference>
<dbReference type="SMART" id="SM00448">
    <property type="entry name" value="REC"/>
    <property type="match status" value="1"/>
</dbReference>
<dbReference type="Gene3D" id="3.40.50.2300">
    <property type="match status" value="1"/>
</dbReference>
<dbReference type="CDD" id="cd00383">
    <property type="entry name" value="trans_reg_C"/>
    <property type="match status" value="1"/>
</dbReference>
<reference evidence="10 11" key="1">
    <citation type="submission" date="2020-08" db="EMBL/GenBank/DDBJ databases">
        <title>Genomic Encyclopedia of Type Strains, Phase IV (KMG-IV): sequencing the most valuable type-strain genomes for metagenomic binning, comparative biology and taxonomic classification.</title>
        <authorList>
            <person name="Goeker M."/>
        </authorList>
    </citation>
    <scope>NUCLEOTIDE SEQUENCE [LARGE SCALE GENOMIC DNA]</scope>
    <source>
        <strain evidence="10 11">DSM 103336</strain>
    </source>
</reference>